<dbReference type="InterPro" id="IPR036291">
    <property type="entry name" value="NAD(P)-bd_dom_sf"/>
</dbReference>
<dbReference type="InterPro" id="IPR042099">
    <property type="entry name" value="ANL_N_sf"/>
</dbReference>
<dbReference type="NCBIfam" id="TIGR01746">
    <property type="entry name" value="Thioester-redct"/>
    <property type="match status" value="1"/>
</dbReference>
<keyword evidence="5" id="KW-0863">Zinc-finger</keyword>
<dbReference type="InterPro" id="IPR010080">
    <property type="entry name" value="Thioester_reductase-like_dom"/>
</dbReference>
<evidence type="ECO:0000256" key="6">
    <source>
        <dbReference type="ARBA" id="ARBA00022832"/>
    </source>
</evidence>
<dbReference type="AlphaFoldDB" id="A0A818DRL0"/>
<organism evidence="10 18">
    <name type="scientific">Rotaria socialis</name>
    <dbReference type="NCBI Taxonomy" id="392032"/>
    <lineage>
        <taxon>Eukaryota</taxon>
        <taxon>Metazoa</taxon>
        <taxon>Spiralia</taxon>
        <taxon>Gnathifera</taxon>
        <taxon>Rotifera</taxon>
        <taxon>Eurotatoria</taxon>
        <taxon>Bdelloidea</taxon>
        <taxon>Philodinida</taxon>
        <taxon>Philodinidae</taxon>
        <taxon>Rotaria</taxon>
    </lineage>
</organism>
<dbReference type="EMBL" id="CAJNYD010004812">
    <property type="protein sequence ID" value="CAF3637027.1"/>
    <property type="molecule type" value="Genomic_DNA"/>
</dbReference>
<dbReference type="EMBL" id="CAJNYU010003575">
    <property type="protein sequence ID" value="CAF3683185.1"/>
    <property type="molecule type" value="Genomic_DNA"/>
</dbReference>
<sequence>MDLAIHDIRKPSYWYCDACNRVLLHGEYRFNCTVCDNYDYCKTCVETIDPPHPHKMVPEFAYGREETRECAKLDMATAIRAAIAMYFDRCCMGIRDVDKENPSMYLDSYSWQTFHTIGDRSKKFGHGLRGLIEPRGYLCICAKNRPEWMITDFACIFQNIISVPIYTLFNDREIAYAINNTNVSVVVCDKQMLPRFIDLHVQCPSLQHIVCMDPISDITPSTINNRPSLHYMGDIEQAGSIKQYDYVSIEPDECLTIISTSGSSGFPKSAMVSERAFRAGFPRWCLPSSIERVTLCYRPLAWAADRDAIITTFLCGGHTGFSTQDPSRLMEELALVRPTHFGAPPSIWNKIYAEFKTSLALVTAQCSPEAIQYEEKRLLEQFSKLIPNRCKSIAIGSAMVSPVVFDFMKRCFTHCSVNESYGITESGGVSYNNIIDSSVQYRLESVPDMGYTIEDKPFSRGELLVKTHQLFSGYMNNSEETRAAFTEDGFFRTGDIVEVRMAQYDIRVVDRKKSFFKLSQGQFVSPESLQNIYIQSPFVEQIYIHGDLLSDQVSVVVVPNQKYAQAFALAHQLTNFDMNNPDEKFAEAVLEDLRSIGQKESLRKHEIPSRIIIDFEPFTPQNGLLTSSMKHCRHKLAAHYADRLKLPSSIQQRLKNMIETVTGKSISIGSSKDNIFLNIGGDSLAAVRLSEMIENDLGISLSLNLLFDPQMNLERLTTCIQDPSQFLQLTVSQLLSDSQLDLNIKVDQHKHIVSSPSMVFITGTTGFVGSFLLAELLTTYPSKCKFVCLVRCESSKNSLDRIRKNMLFYQIWKDEYEQRIIPLQGDLGKNHFGLDDETYQSFTHQIDIIFHCGAIVNFILPYSQLYGSNVCGTREIIRFATFNPLSCIPVQYISTISVLPSDINQEISIDEISPEQLIGGYAQSKWVAEKLIAKAINCGLSVDIYRLGWICPDTRTGACNQHDIYTLLLAGIMKNNSYPESIHQSHLNGLPVDFTAKSIVYLSNLQLHVHGNIYHVMNRNSNIKFVDIIDGICKYGMELESVAYDVWKMKMESIDNLHNPLETVVKYFSQSNSTKRNTIATDRFFSAICELDVPSLDENYIFKWLNFIMKHIIRK</sequence>
<evidence type="ECO:0000256" key="4">
    <source>
        <dbReference type="ARBA" id="ARBA00022723"/>
    </source>
</evidence>
<keyword evidence="2" id="KW-0597">Phosphoprotein</keyword>
<dbReference type="EMBL" id="CAJOBR010000714">
    <property type="protein sequence ID" value="CAF4539036.1"/>
    <property type="molecule type" value="Genomic_DNA"/>
</dbReference>
<evidence type="ECO:0000313" key="11">
    <source>
        <dbReference type="EMBL" id="CAF3622606.1"/>
    </source>
</evidence>
<dbReference type="InterPro" id="IPR009081">
    <property type="entry name" value="PP-bd_ACP"/>
</dbReference>
<evidence type="ECO:0000313" key="12">
    <source>
        <dbReference type="EMBL" id="CAF3637027.1"/>
    </source>
</evidence>
<dbReference type="Proteomes" id="UP000663872">
    <property type="component" value="Unassembled WGS sequence"/>
</dbReference>
<keyword evidence="6" id="KW-0443">Lipid metabolism</keyword>
<evidence type="ECO:0000313" key="14">
    <source>
        <dbReference type="EMBL" id="CAF4215534.1"/>
    </source>
</evidence>
<dbReference type="OrthoDB" id="1700726at2759"/>
<evidence type="ECO:0000259" key="9">
    <source>
        <dbReference type="PROSITE" id="PS50075"/>
    </source>
</evidence>
<dbReference type="EMBL" id="CAJOBQ010001089">
    <property type="protein sequence ID" value="CAF4453817.1"/>
    <property type="molecule type" value="Genomic_DNA"/>
</dbReference>
<dbReference type="EMBL" id="CAJNYT010003979">
    <property type="protein sequence ID" value="CAF3622606.1"/>
    <property type="molecule type" value="Genomic_DNA"/>
</dbReference>
<dbReference type="Proteomes" id="UP000663869">
    <property type="component" value="Unassembled WGS sequence"/>
</dbReference>
<comment type="caution">
    <text evidence="10">The sequence shown here is derived from an EMBL/GenBank/DDBJ whole genome shotgun (WGS) entry which is preliminary data.</text>
</comment>
<dbReference type="GO" id="GO:0004467">
    <property type="term" value="F:long-chain fatty acid-CoA ligase activity"/>
    <property type="evidence" value="ECO:0007669"/>
    <property type="project" value="UniProtKB-EC"/>
</dbReference>
<dbReference type="Proteomes" id="UP000663873">
    <property type="component" value="Unassembled WGS sequence"/>
</dbReference>
<dbReference type="Proteomes" id="UP000663851">
    <property type="component" value="Unassembled WGS sequence"/>
</dbReference>
<keyword evidence="3" id="KW-0436">Ligase</keyword>
<dbReference type="EMBL" id="CAJOBO010001441">
    <property type="protein sequence ID" value="CAF4378512.1"/>
    <property type="molecule type" value="Genomic_DNA"/>
</dbReference>
<evidence type="ECO:0000256" key="2">
    <source>
        <dbReference type="ARBA" id="ARBA00022553"/>
    </source>
</evidence>
<reference evidence="10" key="1">
    <citation type="submission" date="2021-02" db="EMBL/GenBank/DDBJ databases">
        <authorList>
            <person name="Nowell W R."/>
        </authorList>
    </citation>
    <scope>NUCLEOTIDE SEQUENCE</scope>
</reference>
<keyword evidence="6" id="KW-0276">Fatty acid metabolism</keyword>
<dbReference type="GO" id="GO:0005783">
    <property type="term" value="C:endoplasmic reticulum"/>
    <property type="evidence" value="ECO:0007669"/>
    <property type="project" value="TreeGrafter"/>
</dbReference>
<dbReference type="EC" id="6.2.1.3" evidence="8"/>
<evidence type="ECO:0000313" key="17">
    <source>
        <dbReference type="EMBL" id="CAF4539036.1"/>
    </source>
</evidence>
<evidence type="ECO:0000256" key="1">
    <source>
        <dbReference type="ARBA" id="ARBA00022450"/>
    </source>
</evidence>
<evidence type="ECO:0000313" key="16">
    <source>
        <dbReference type="EMBL" id="CAF4453817.1"/>
    </source>
</evidence>
<evidence type="ECO:0000313" key="19">
    <source>
        <dbReference type="Proteomes" id="UP000663873"/>
    </source>
</evidence>
<dbReference type="Gene3D" id="3.40.50.12780">
    <property type="entry name" value="N-terminal domain of ligase-like"/>
    <property type="match status" value="1"/>
</dbReference>
<dbReference type="PANTHER" id="PTHR43272:SF91">
    <property type="entry name" value="CARRIER DOMAIN-CONTAINING PROTEIN"/>
    <property type="match status" value="1"/>
</dbReference>
<dbReference type="SUPFAM" id="SSF56801">
    <property type="entry name" value="Acetyl-CoA synthetase-like"/>
    <property type="match status" value="1"/>
</dbReference>
<dbReference type="InterPro" id="IPR036736">
    <property type="entry name" value="ACP-like_sf"/>
</dbReference>
<evidence type="ECO:0000313" key="15">
    <source>
        <dbReference type="EMBL" id="CAF4378512.1"/>
    </source>
</evidence>
<dbReference type="InterPro" id="IPR013120">
    <property type="entry name" value="FAR_NAD-bd"/>
</dbReference>
<evidence type="ECO:0000313" key="10">
    <source>
        <dbReference type="EMBL" id="CAF3446832.1"/>
    </source>
</evidence>
<dbReference type="EMBL" id="CAJNXB010005789">
    <property type="protein sequence ID" value="CAF3446832.1"/>
    <property type="molecule type" value="Genomic_DNA"/>
</dbReference>
<feature type="domain" description="Carrier" evidence="9">
    <location>
        <begin position="648"/>
        <end position="724"/>
    </location>
</feature>
<evidence type="ECO:0000256" key="5">
    <source>
        <dbReference type="ARBA" id="ARBA00022771"/>
    </source>
</evidence>
<dbReference type="Gene3D" id="1.10.1200.10">
    <property type="entry name" value="ACP-like"/>
    <property type="match status" value="1"/>
</dbReference>
<dbReference type="PANTHER" id="PTHR43272">
    <property type="entry name" value="LONG-CHAIN-FATTY-ACID--COA LIGASE"/>
    <property type="match status" value="1"/>
</dbReference>
<dbReference type="Proteomes" id="UP000663833">
    <property type="component" value="Unassembled WGS sequence"/>
</dbReference>
<keyword evidence="19" id="KW-1185">Reference proteome</keyword>
<keyword evidence="7" id="KW-0862">Zinc</keyword>
<dbReference type="SUPFAM" id="SSF51735">
    <property type="entry name" value="NAD(P)-binding Rossmann-fold domains"/>
    <property type="match status" value="1"/>
</dbReference>
<evidence type="ECO:0000256" key="8">
    <source>
        <dbReference type="ARBA" id="ARBA00026121"/>
    </source>
</evidence>
<dbReference type="InterPro" id="IPR043145">
    <property type="entry name" value="Znf_ZZ_sf"/>
</dbReference>
<gene>
    <name evidence="13" type="ORF">FME351_LOCUS26517</name>
    <name evidence="11" type="ORF">GRG538_LOCUS23751</name>
    <name evidence="15" type="ORF">HFQ381_LOCUS18564</name>
    <name evidence="12" type="ORF">LUA448_LOCUS32232</name>
    <name evidence="17" type="ORF">QYT958_LOCUS7465</name>
    <name evidence="10" type="ORF">TIS948_LOCUS31624</name>
    <name evidence="16" type="ORF">TSG867_LOCUS17212</name>
    <name evidence="14" type="ORF">UJA718_LOCUS7410</name>
</gene>
<dbReference type="SUPFAM" id="SSF57850">
    <property type="entry name" value="RING/U-box"/>
    <property type="match status" value="1"/>
</dbReference>
<evidence type="ECO:0000313" key="13">
    <source>
        <dbReference type="EMBL" id="CAF3683185.1"/>
    </source>
</evidence>
<evidence type="ECO:0000256" key="7">
    <source>
        <dbReference type="ARBA" id="ARBA00022833"/>
    </source>
</evidence>
<dbReference type="Pfam" id="PF07993">
    <property type="entry name" value="NAD_binding_4"/>
    <property type="match status" value="1"/>
</dbReference>
<dbReference type="Proteomes" id="UP000663848">
    <property type="component" value="Unassembled WGS sequence"/>
</dbReference>
<evidence type="ECO:0000313" key="18">
    <source>
        <dbReference type="Proteomes" id="UP000663825"/>
    </source>
</evidence>
<dbReference type="GO" id="GO:0008270">
    <property type="term" value="F:zinc ion binding"/>
    <property type="evidence" value="ECO:0007669"/>
    <property type="project" value="UniProtKB-KW"/>
</dbReference>
<keyword evidence="1" id="KW-0596">Phosphopantetheine</keyword>
<dbReference type="Pfam" id="PF00501">
    <property type="entry name" value="AMP-binding"/>
    <property type="match status" value="1"/>
</dbReference>
<dbReference type="SUPFAM" id="SSF47336">
    <property type="entry name" value="ACP-like"/>
    <property type="match status" value="1"/>
</dbReference>
<dbReference type="Proteomes" id="UP000663825">
    <property type="component" value="Unassembled WGS sequence"/>
</dbReference>
<dbReference type="CDD" id="cd05235">
    <property type="entry name" value="SDR_e1"/>
    <property type="match status" value="1"/>
</dbReference>
<dbReference type="InterPro" id="IPR000873">
    <property type="entry name" value="AMP-dep_synth/lig_dom"/>
</dbReference>
<dbReference type="Gene3D" id="3.30.60.90">
    <property type="match status" value="1"/>
</dbReference>
<dbReference type="Pfam" id="PF00550">
    <property type="entry name" value="PP-binding"/>
    <property type="match status" value="1"/>
</dbReference>
<name>A0A818DRL0_9BILA</name>
<evidence type="ECO:0000256" key="3">
    <source>
        <dbReference type="ARBA" id="ARBA00022598"/>
    </source>
</evidence>
<proteinExistence type="predicted"/>
<dbReference type="PROSITE" id="PS50075">
    <property type="entry name" value="CARRIER"/>
    <property type="match status" value="1"/>
</dbReference>
<dbReference type="GO" id="GO:0016020">
    <property type="term" value="C:membrane"/>
    <property type="evidence" value="ECO:0007669"/>
    <property type="project" value="TreeGrafter"/>
</dbReference>
<dbReference type="EMBL" id="CAJOBP010000742">
    <property type="protein sequence ID" value="CAF4215534.1"/>
    <property type="molecule type" value="Genomic_DNA"/>
</dbReference>
<dbReference type="Gene3D" id="3.40.50.720">
    <property type="entry name" value="NAD(P)-binding Rossmann-like Domain"/>
    <property type="match status" value="1"/>
</dbReference>
<keyword evidence="4" id="KW-0479">Metal-binding</keyword>
<accession>A0A818DRL0</accession>
<dbReference type="Proteomes" id="UP000663862">
    <property type="component" value="Unassembled WGS sequence"/>
</dbReference>
<protein>
    <recommendedName>
        <fullName evidence="8">long-chain-fatty-acid--CoA ligase</fullName>
        <ecNumber evidence="8">6.2.1.3</ecNumber>
    </recommendedName>
</protein>